<evidence type="ECO:0000313" key="6">
    <source>
        <dbReference type="EMBL" id="RAU19682.1"/>
    </source>
</evidence>
<dbReference type="SUPFAM" id="SSF158710">
    <property type="entry name" value="PSPTO4464-like"/>
    <property type="match status" value="1"/>
</dbReference>
<keyword evidence="3 5" id="KW-0699">rRNA-binding</keyword>
<dbReference type="GO" id="GO:0043022">
    <property type="term" value="F:ribosome binding"/>
    <property type="evidence" value="ECO:0007669"/>
    <property type="project" value="UniProtKB-UniRule"/>
</dbReference>
<comment type="subcellular location">
    <subcellularLocation>
        <location evidence="5">Cytoplasm</location>
    </subcellularLocation>
    <text evidence="5">Associates with late stage pre-50S ribosomal subunits.</text>
</comment>
<dbReference type="Gene3D" id="1.10.60.30">
    <property type="entry name" value="PSPTO4464-like domains"/>
    <property type="match status" value="2"/>
</dbReference>
<dbReference type="HAMAP" id="MF_00765">
    <property type="entry name" value="DarP"/>
    <property type="match status" value="1"/>
</dbReference>
<organism evidence="6 7">
    <name type="scientific">Nitrincola tibetensis</name>
    <dbReference type="NCBI Taxonomy" id="2219697"/>
    <lineage>
        <taxon>Bacteria</taxon>
        <taxon>Pseudomonadati</taxon>
        <taxon>Pseudomonadota</taxon>
        <taxon>Gammaproteobacteria</taxon>
        <taxon>Oceanospirillales</taxon>
        <taxon>Oceanospirillaceae</taxon>
        <taxon>Nitrincola</taxon>
    </lineage>
</organism>
<dbReference type="CDD" id="cd16331">
    <property type="entry name" value="YjgA-like"/>
    <property type="match status" value="1"/>
</dbReference>
<dbReference type="InterPro" id="IPR023153">
    <property type="entry name" value="DarP_sf"/>
</dbReference>
<evidence type="ECO:0000256" key="1">
    <source>
        <dbReference type="ARBA" id="ARBA00022490"/>
    </source>
</evidence>
<dbReference type="EMBL" id="QKRX01000001">
    <property type="protein sequence ID" value="RAU19682.1"/>
    <property type="molecule type" value="Genomic_DNA"/>
</dbReference>
<dbReference type="OrthoDB" id="5293604at2"/>
<dbReference type="GO" id="GO:1902626">
    <property type="term" value="P:assembly of large subunit precursor of preribosome"/>
    <property type="evidence" value="ECO:0007669"/>
    <property type="project" value="UniProtKB-UniRule"/>
</dbReference>
<comment type="function">
    <text evidence="5">Member of a network of 50S ribosomal subunit biogenesis factors which assembles along the 30S-50S interface, preventing incorrect 23S rRNA structures from forming. Promotes peptidyl transferase center (PTC) maturation.</text>
</comment>
<evidence type="ECO:0000256" key="4">
    <source>
        <dbReference type="ARBA" id="ARBA00022884"/>
    </source>
</evidence>
<comment type="caution">
    <text evidence="6">The sequence shown here is derived from an EMBL/GenBank/DDBJ whole genome shotgun (WGS) entry which is preliminary data.</text>
</comment>
<evidence type="ECO:0000256" key="2">
    <source>
        <dbReference type="ARBA" id="ARBA00022517"/>
    </source>
</evidence>
<proteinExistence type="inferred from homology"/>
<keyword evidence="4 5" id="KW-0694">RNA-binding</keyword>
<keyword evidence="2 5" id="KW-0690">Ribosome biogenesis</keyword>
<name>A0A364NRM8_9GAMM</name>
<comment type="similarity">
    <text evidence="5">Belongs to the DarP family.</text>
</comment>
<dbReference type="Pfam" id="PF04751">
    <property type="entry name" value="DarP"/>
    <property type="match status" value="1"/>
</dbReference>
<dbReference type="PANTHER" id="PTHR38101">
    <property type="entry name" value="UPF0307 PROTEIN YJGA"/>
    <property type="match status" value="1"/>
</dbReference>
<dbReference type="GO" id="GO:0019843">
    <property type="term" value="F:rRNA binding"/>
    <property type="evidence" value="ECO:0007669"/>
    <property type="project" value="UniProtKB-UniRule"/>
</dbReference>
<dbReference type="RefSeq" id="WP_112156676.1">
    <property type="nucleotide sequence ID" value="NZ_QKRX01000001.1"/>
</dbReference>
<keyword evidence="1 5" id="KW-0963">Cytoplasm</keyword>
<dbReference type="AlphaFoldDB" id="A0A364NRM8"/>
<dbReference type="NCBIfam" id="NF003593">
    <property type="entry name" value="PRK05255.1-1"/>
    <property type="match status" value="1"/>
</dbReference>
<dbReference type="PIRSF" id="PIRSF016183">
    <property type="entry name" value="UCP016183"/>
    <property type="match status" value="1"/>
</dbReference>
<keyword evidence="7" id="KW-1185">Reference proteome</keyword>
<sequence length="178" mass="20815">MSKTDRLVSLQEGIDSEEISRSEVKRQMEALQELGKRITELRPDQQALVPMDDILRKAVEETRKITANGALRRHFQYIGKLMRKADADEINAALNQFDTSRNEHNQKFHALEVWRDRLLTDTDKSLTEFIREFPEADIQKLRQHIRNTLKEQTAGAAPTHYRKLFKFIRETAEAQENP</sequence>
<dbReference type="Proteomes" id="UP000250744">
    <property type="component" value="Unassembled WGS sequence"/>
</dbReference>
<evidence type="ECO:0000256" key="5">
    <source>
        <dbReference type="HAMAP-Rule" id="MF_00765"/>
    </source>
</evidence>
<evidence type="ECO:0000256" key="3">
    <source>
        <dbReference type="ARBA" id="ARBA00022730"/>
    </source>
</evidence>
<evidence type="ECO:0000313" key="7">
    <source>
        <dbReference type="Proteomes" id="UP000250744"/>
    </source>
</evidence>
<dbReference type="InterPro" id="IPR006839">
    <property type="entry name" value="DarP"/>
</dbReference>
<protein>
    <recommendedName>
        <fullName evidence="5">Dual-action ribosomal maturation protein DarP</fullName>
    </recommendedName>
    <alternativeName>
        <fullName evidence="5">Large ribosomal subunit assembly factor DarP</fullName>
    </alternativeName>
</protein>
<gene>
    <name evidence="5" type="primary">darP</name>
    <name evidence="6" type="ORF">DN062_00945</name>
</gene>
<reference evidence="6 7" key="1">
    <citation type="submission" date="2018-06" db="EMBL/GenBank/DDBJ databases">
        <title>Nitrincola tibetense sp. nov., isolated from Lake XuguoCo on Tibetan Plateau.</title>
        <authorList>
            <person name="Xing P."/>
        </authorList>
    </citation>
    <scope>NUCLEOTIDE SEQUENCE [LARGE SCALE GENOMIC DNA]</scope>
    <source>
        <strain evidence="7">xg18</strain>
    </source>
</reference>
<dbReference type="GO" id="GO:0005829">
    <property type="term" value="C:cytosol"/>
    <property type="evidence" value="ECO:0007669"/>
    <property type="project" value="TreeGrafter"/>
</dbReference>
<accession>A0A364NRM8</accession>
<dbReference type="PANTHER" id="PTHR38101:SF1">
    <property type="entry name" value="UPF0307 PROTEIN YJGA"/>
    <property type="match status" value="1"/>
</dbReference>